<feature type="transmembrane region" description="Helical" evidence="7">
    <location>
        <begin position="90"/>
        <end position="109"/>
    </location>
</feature>
<accession>A0A1Q9EAY8</accession>
<evidence type="ECO:0000256" key="5">
    <source>
        <dbReference type="ARBA" id="ARBA00023136"/>
    </source>
</evidence>
<keyword evidence="2 7" id="KW-0808">Transferase</keyword>
<comment type="similarity">
    <text evidence="7">Belongs to the DHHC palmitoyltransferase family.</text>
</comment>
<dbReference type="PANTHER" id="PTHR12246">
    <property type="entry name" value="PALMITOYLTRANSFERASE ZDHHC16"/>
    <property type="match status" value="1"/>
</dbReference>
<comment type="domain">
    <text evidence="7">The DHHC domain is required for palmitoyltransferase activity.</text>
</comment>
<feature type="domain" description="Palmitoyltransferase DHHC" evidence="9">
    <location>
        <begin position="45"/>
        <end position="155"/>
    </location>
</feature>
<gene>
    <name evidence="10" type="primary">Zdhhc20</name>
    <name evidence="10" type="ORF">AK812_SmicGene12314</name>
</gene>
<dbReference type="EC" id="2.3.1.225" evidence="7"/>
<keyword evidence="6 7" id="KW-0012">Acyltransferase</keyword>
<dbReference type="GO" id="GO:0019706">
    <property type="term" value="F:protein-cysteine S-palmitoyltransferase activity"/>
    <property type="evidence" value="ECO:0007669"/>
    <property type="project" value="UniProtKB-EC"/>
</dbReference>
<feature type="region of interest" description="Disordered" evidence="8">
    <location>
        <begin position="277"/>
        <end position="302"/>
    </location>
</feature>
<comment type="caution">
    <text evidence="10">The sequence shown here is derived from an EMBL/GenBank/DDBJ whole genome shotgun (WGS) entry which is preliminary data.</text>
</comment>
<evidence type="ECO:0000313" key="10">
    <source>
        <dbReference type="EMBL" id="OLQ04595.1"/>
    </source>
</evidence>
<dbReference type="Proteomes" id="UP000186817">
    <property type="component" value="Unassembled WGS sequence"/>
</dbReference>
<evidence type="ECO:0000313" key="11">
    <source>
        <dbReference type="Proteomes" id="UP000186817"/>
    </source>
</evidence>
<organism evidence="10 11">
    <name type="scientific">Symbiodinium microadriaticum</name>
    <name type="common">Dinoflagellate</name>
    <name type="synonym">Zooxanthella microadriatica</name>
    <dbReference type="NCBI Taxonomy" id="2951"/>
    <lineage>
        <taxon>Eukaryota</taxon>
        <taxon>Sar</taxon>
        <taxon>Alveolata</taxon>
        <taxon>Dinophyceae</taxon>
        <taxon>Suessiales</taxon>
        <taxon>Symbiodiniaceae</taxon>
        <taxon>Symbiodinium</taxon>
    </lineage>
</organism>
<dbReference type="GO" id="GO:0016020">
    <property type="term" value="C:membrane"/>
    <property type="evidence" value="ECO:0007669"/>
    <property type="project" value="UniProtKB-SubCell"/>
</dbReference>
<protein>
    <recommendedName>
        <fullName evidence="7">Palmitoyltransferase</fullName>
        <ecNumber evidence="7">2.3.1.225</ecNumber>
    </recommendedName>
</protein>
<keyword evidence="4 7" id="KW-1133">Transmembrane helix</keyword>
<keyword evidence="11" id="KW-1185">Reference proteome</keyword>
<evidence type="ECO:0000256" key="6">
    <source>
        <dbReference type="ARBA" id="ARBA00023315"/>
    </source>
</evidence>
<dbReference type="AlphaFoldDB" id="A0A1Q9EAY8"/>
<evidence type="ECO:0000256" key="7">
    <source>
        <dbReference type="RuleBase" id="RU079119"/>
    </source>
</evidence>
<evidence type="ECO:0000256" key="3">
    <source>
        <dbReference type="ARBA" id="ARBA00022692"/>
    </source>
</evidence>
<comment type="subcellular location">
    <subcellularLocation>
        <location evidence="1">Membrane</location>
        <topology evidence="1">Multi-pass membrane protein</topology>
    </subcellularLocation>
</comment>
<comment type="catalytic activity">
    <reaction evidence="7">
        <text>L-cysteinyl-[protein] + hexadecanoyl-CoA = S-hexadecanoyl-L-cysteinyl-[protein] + CoA</text>
        <dbReference type="Rhea" id="RHEA:36683"/>
        <dbReference type="Rhea" id="RHEA-COMP:10131"/>
        <dbReference type="Rhea" id="RHEA-COMP:11032"/>
        <dbReference type="ChEBI" id="CHEBI:29950"/>
        <dbReference type="ChEBI" id="CHEBI:57287"/>
        <dbReference type="ChEBI" id="CHEBI:57379"/>
        <dbReference type="ChEBI" id="CHEBI:74151"/>
        <dbReference type="EC" id="2.3.1.225"/>
    </reaction>
</comment>
<evidence type="ECO:0000256" key="1">
    <source>
        <dbReference type="ARBA" id="ARBA00004141"/>
    </source>
</evidence>
<sequence>MKICRDLQHEMRQEFQRLCAAGVPAHEAAQCQDMSVKVWNLPRRKWWCTKCDTYRPERAHHCKKCGCCVLEMDHHCPWVNNCIGLRNHKYFLLFLAYAWLACWWSLLRLSRALLVADIEPMFATAVISARSLVCAAASFLFLLFVTAMGCDQWTFLEEGYGIVDQKLQAKHSFRPAEPGSKVSAPRSMKAQLFEVVGGGEKFSISWFLPIAPAQMQEAPALQVDCASRLSARDATLGVASTLVTTVAQNPMQANGAKRPRLAFSVKSGKASRVNVFASGESSEEEVQDATLPRPAPSSVSTASEDFAAELKSSSDAFEGYRSSLRAKNGPLYRRFAALLNGERGIASGVDPGIGGLGLGLLGATVSAMVQLADLRLELPSETGGELVPAALELFEVLCRAVSALPTAMPGLAAATPEAFMSGLQRRWRLGEAAKAEEGDLEASAARAAQLFRLKDTVASLYAWGLLPRSTLKDILEALRKEVEEPSKMVILDPIAGTGLHSVLLRQMGVKVWCADSVDGGSTQTSGADTNYLNQCMSTGQAVVWTEMDHVDVFDSGEAATAWWQRAEVGCPVLMLSFPPPPPAEVAEAALRRFRGSWLLFIGEWRGCTGGSGFFDLLEAEWQKMRVFSLPQWPMMEDRVYLLRRQPRTSPSAEKSRGMYIGARAV</sequence>
<proteinExistence type="inferred from homology"/>
<evidence type="ECO:0000256" key="8">
    <source>
        <dbReference type="SAM" id="MobiDB-lite"/>
    </source>
</evidence>
<keyword evidence="5 7" id="KW-0472">Membrane</keyword>
<dbReference type="OrthoDB" id="440727at2759"/>
<keyword evidence="3 7" id="KW-0812">Transmembrane</keyword>
<dbReference type="Pfam" id="PF01529">
    <property type="entry name" value="DHHC"/>
    <property type="match status" value="1"/>
</dbReference>
<evidence type="ECO:0000256" key="2">
    <source>
        <dbReference type="ARBA" id="ARBA00022679"/>
    </source>
</evidence>
<dbReference type="InterPro" id="IPR001594">
    <property type="entry name" value="Palmitoyltrfase_DHHC"/>
</dbReference>
<reference evidence="10 11" key="1">
    <citation type="submission" date="2016-02" db="EMBL/GenBank/DDBJ databases">
        <title>Genome analysis of coral dinoflagellate symbionts highlights evolutionary adaptations to a symbiotic lifestyle.</title>
        <authorList>
            <person name="Aranda M."/>
            <person name="Li Y."/>
            <person name="Liew Y.J."/>
            <person name="Baumgarten S."/>
            <person name="Simakov O."/>
            <person name="Wilson M."/>
            <person name="Piel J."/>
            <person name="Ashoor H."/>
            <person name="Bougouffa S."/>
            <person name="Bajic V.B."/>
            <person name="Ryu T."/>
            <person name="Ravasi T."/>
            <person name="Bayer T."/>
            <person name="Micklem G."/>
            <person name="Kim H."/>
            <person name="Bhak J."/>
            <person name="Lajeunesse T.C."/>
            <person name="Voolstra C.R."/>
        </authorList>
    </citation>
    <scope>NUCLEOTIDE SEQUENCE [LARGE SCALE GENOMIC DNA]</scope>
    <source>
        <strain evidence="10 11">CCMP2467</strain>
    </source>
</reference>
<name>A0A1Q9EAY8_SYMMI</name>
<feature type="transmembrane region" description="Helical" evidence="7">
    <location>
        <begin position="121"/>
        <end position="145"/>
    </location>
</feature>
<dbReference type="InterPro" id="IPR039859">
    <property type="entry name" value="PFA4/ZDH16/20/ERF2-like"/>
</dbReference>
<dbReference type="EMBL" id="LSRX01000206">
    <property type="protein sequence ID" value="OLQ04595.1"/>
    <property type="molecule type" value="Genomic_DNA"/>
</dbReference>
<dbReference type="PROSITE" id="PS50216">
    <property type="entry name" value="DHHC"/>
    <property type="match status" value="1"/>
</dbReference>
<evidence type="ECO:0000259" key="9">
    <source>
        <dbReference type="Pfam" id="PF01529"/>
    </source>
</evidence>
<evidence type="ECO:0000256" key="4">
    <source>
        <dbReference type="ARBA" id="ARBA00022989"/>
    </source>
</evidence>